<evidence type="ECO:0000313" key="8">
    <source>
        <dbReference type="WBParaSite" id="HNAJ_0000185001-mRNA-1"/>
    </source>
</evidence>
<evidence type="ECO:0000313" key="7">
    <source>
        <dbReference type="Proteomes" id="UP000278807"/>
    </source>
</evidence>
<feature type="domain" description="Laminin G" evidence="4">
    <location>
        <begin position="444"/>
        <end position="623"/>
    </location>
</feature>
<accession>A0A158QHA6</accession>
<gene>
    <name evidence="6" type="ORF">HNAJ_LOCUS1849</name>
</gene>
<evidence type="ECO:0000256" key="3">
    <source>
        <dbReference type="SAM" id="Phobius"/>
    </source>
</evidence>
<reference evidence="6 7" key="2">
    <citation type="submission" date="2018-11" db="EMBL/GenBank/DDBJ databases">
        <authorList>
            <consortium name="Pathogen Informatics"/>
        </authorList>
    </citation>
    <scope>NUCLEOTIDE SEQUENCE [LARGE SCALE GENOMIC DNA]</scope>
</reference>
<dbReference type="PANTHER" id="PTHR15036">
    <property type="entry name" value="PIKACHURIN-LIKE PROTEIN"/>
    <property type="match status" value="1"/>
</dbReference>
<evidence type="ECO:0000259" key="4">
    <source>
        <dbReference type="PROSITE" id="PS50025"/>
    </source>
</evidence>
<dbReference type="Gene3D" id="2.60.120.200">
    <property type="match status" value="3"/>
</dbReference>
<organism evidence="8">
    <name type="scientific">Rodentolepis nana</name>
    <name type="common">Dwarf tapeworm</name>
    <name type="synonym">Hymenolepis nana</name>
    <dbReference type="NCBI Taxonomy" id="102285"/>
    <lineage>
        <taxon>Eukaryota</taxon>
        <taxon>Metazoa</taxon>
        <taxon>Spiralia</taxon>
        <taxon>Lophotrochozoa</taxon>
        <taxon>Platyhelminthes</taxon>
        <taxon>Cestoda</taxon>
        <taxon>Eucestoda</taxon>
        <taxon>Cyclophyllidea</taxon>
        <taxon>Hymenolepididae</taxon>
        <taxon>Rodentolepis</taxon>
    </lineage>
</organism>
<dbReference type="PROSITE" id="PS50025">
    <property type="entry name" value="LAM_G_DOMAIN"/>
    <property type="match status" value="2"/>
</dbReference>
<keyword evidence="3" id="KW-0812">Transmembrane</keyword>
<keyword evidence="1" id="KW-1015">Disulfide bond</keyword>
<dbReference type="InterPro" id="IPR013320">
    <property type="entry name" value="ConA-like_dom_sf"/>
</dbReference>
<keyword evidence="3" id="KW-0472">Membrane</keyword>
<keyword evidence="3" id="KW-1133">Transmembrane helix</keyword>
<comment type="caution">
    <text evidence="2">Lacks conserved residue(s) required for the propagation of feature annotation.</text>
</comment>
<name>A0A158QHA6_RODNA</name>
<dbReference type="CDD" id="cd00110">
    <property type="entry name" value="LamG"/>
    <property type="match status" value="2"/>
</dbReference>
<keyword evidence="7" id="KW-1185">Reference proteome</keyword>
<feature type="transmembrane region" description="Helical" evidence="3">
    <location>
        <begin position="722"/>
        <end position="746"/>
    </location>
</feature>
<keyword evidence="2" id="KW-0245">EGF-like domain</keyword>
<reference evidence="8" key="1">
    <citation type="submission" date="2016-04" db="UniProtKB">
        <authorList>
            <consortium name="WormBaseParasite"/>
        </authorList>
    </citation>
    <scope>IDENTIFICATION</scope>
</reference>
<dbReference type="SUPFAM" id="SSF49899">
    <property type="entry name" value="Concanavalin A-like lectins/glucanases"/>
    <property type="match status" value="3"/>
</dbReference>
<protein>
    <submittedName>
        <fullName evidence="8">Neurexin-3</fullName>
    </submittedName>
</protein>
<dbReference type="OrthoDB" id="6275838at2759"/>
<evidence type="ECO:0000259" key="5">
    <source>
        <dbReference type="PROSITE" id="PS50026"/>
    </source>
</evidence>
<dbReference type="InterPro" id="IPR050372">
    <property type="entry name" value="Neurexin-related_CASP"/>
</dbReference>
<dbReference type="Proteomes" id="UP000278807">
    <property type="component" value="Unassembled WGS sequence"/>
</dbReference>
<dbReference type="Pfam" id="PF02210">
    <property type="entry name" value="Laminin_G_2"/>
    <property type="match status" value="2"/>
</dbReference>
<feature type="domain" description="EGF-like" evidence="5">
    <location>
        <begin position="389"/>
        <end position="433"/>
    </location>
</feature>
<dbReference type="SMART" id="SM00282">
    <property type="entry name" value="LamG"/>
    <property type="match status" value="3"/>
</dbReference>
<dbReference type="AlphaFoldDB" id="A0A158QHA6"/>
<dbReference type="PANTHER" id="PTHR15036:SF89">
    <property type="entry name" value="NEUREXIN 1, ISOFORM F"/>
    <property type="match status" value="1"/>
</dbReference>
<sequence length="784" mass="88604">MRNTTLLSTYSQSIYSPRSHTFGLIHPDGMCVYLTEDLLVVDINLSGEINTLKVPFQNADENWHALKILRTGSLLRVRLDSAIYEKSILEDETSNLQWQDGDEMAVFVYLGGENEDFQDEALDAANILMRIQEVDVGQEKSTRRAAFVGQIRNFKFTGIDPLTDPQYLLETPMLKWLPLPSEIQVKYAVTLKTPECYLRLPRINIYGAFRLSFAIKTKQENGIVLFNSGGGDFILIEIVNTQLTISFDMGHGAALQFQRIGQGRLSDGRWHRIIISRNGQMDEYLRIKIKSAFEEEEEHNITIPSVNTARNFDFKDPLYIGGIPSNVKSKFSERIISKYGLQGCVGGLEINNRTELDMQKMAETVMGENRTNAFCKSQVVQGCHDRPFEAPICAEHERKNRLPYCLNGGVCLHFWTSLRCACEMTTFTGSRCHLAGTSIKFGKSSIDHADDPIFVKFTYLRYQQSTNRDEIALGLQVDNPFTTSLYTLLYIDSQEDNADFLHIYLNDGMASLDFNLGGGLIQLKETRKLLNDGNYHRIRVFRHGLFTLLEVDNLITKHISEGIQGEQFNNQKSIWLGHSPATGNATNPFLGILSGVFYNGLLLCELAAGLSQREDVHVTRHPSTQYLANFQIQLGANPYFRQLPSSDLKDLEVNSYHDEDSSMNNIANLVTPLPAPPKTPSFPTGTKSQIIKEWTQFPSGEQSSEIITGETTNLYQGHVNTWLFICFGAAGLALVTSLLFFAFHFFHRRHREQEHSTDQHQPADHRLGEYVINAAGNIKSMQMN</sequence>
<dbReference type="PROSITE" id="PS50026">
    <property type="entry name" value="EGF_3"/>
    <property type="match status" value="1"/>
</dbReference>
<proteinExistence type="predicted"/>
<dbReference type="EMBL" id="UZAE01000793">
    <property type="protein sequence ID" value="VDN97708.1"/>
    <property type="molecule type" value="Genomic_DNA"/>
</dbReference>
<dbReference type="STRING" id="102285.A0A158QHA6"/>
<feature type="domain" description="Laminin G" evidence="4">
    <location>
        <begin position="187"/>
        <end position="383"/>
    </location>
</feature>
<dbReference type="InterPro" id="IPR001791">
    <property type="entry name" value="Laminin_G"/>
</dbReference>
<evidence type="ECO:0000313" key="6">
    <source>
        <dbReference type="EMBL" id="VDN97708.1"/>
    </source>
</evidence>
<dbReference type="WBParaSite" id="HNAJ_0000185001-mRNA-1">
    <property type="protein sequence ID" value="HNAJ_0000185001-mRNA-1"/>
    <property type="gene ID" value="HNAJ_0000185001"/>
</dbReference>
<evidence type="ECO:0000256" key="2">
    <source>
        <dbReference type="PROSITE-ProRule" id="PRU00076"/>
    </source>
</evidence>
<dbReference type="Gene3D" id="2.10.25.10">
    <property type="entry name" value="Laminin"/>
    <property type="match status" value="1"/>
</dbReference>
<evidence type="ECO:0000256" key="1">
    <source>
        <dbReference type="ARBA" id="ARBA00023157"/>
    </source>
</evidence>
<dbReference type="InterPro" id="IPR000742">
    <property type="entry name" value="EGF"/>
</dbReference>